<name>A0A9W7J1S8_HIBTR</name>
<evidence type="ECO:0000313" key="2">
    <source>
        <dbReference type="EMBL" id="GMJ06906.1"/>
    </source>
</evidence>
<reference evidence="2" key="1">
    <citation type="submission" date="2023-05" db="EMBL/GenBank/DDBJ databases">
        <title>Genome and transcriptome analyses reveal genes involved in the formation of fine ridges on petal epidermal cells in Hibiscus trionum.</title>
        <authorList>
            <person name="Koshimizu S."/>
            <person name="Masuda S."/>
            <person name="Ishii T."/>
            <person name="Shirasu K."/>
            <person name="Hoshino A."/>
            <person name="Arita M."/>
        </authorList>
    </citation>
    <scope>NUCLEOTIDE SEQUENCE</scope>
    <source>
        <strain evidence="2">Hamamatsu line</strain>
    </source>
</reference>
<feature type="region of interest" description="Disordered" evidence="1">
    <location>
        <begin position="36"/>
        <end position="60"/>
    </location>
</feature>
<gene>
    <name evidence="2" type="ORF">HRI_004359800</name>
</gene>
<sequence length="169" mass="18833">MEKQSKSYVVVLPTMNEDPEEFVFIEEDDDDLSHWEFIPSADFGGSDSDAGDDNKSCASPLPLPLPTLHFPSPRIISIPEMIPDGVDHAPSDEPYTGDQEEEEEDDGYGRDLDDELIPRGMSGKLGRQRMRKLGKRAFAKMNNSKRSPILYVKAGCVHGKHGLGLKHCF</sequence>
<dbReference type="AlphaFoldDB" id="A0A9W7J1S8"/>
<dbReference type="PANTHER" id="PTHR48213:SF1">
    <property type="entry name" value="PROSTATIC SPERMINE-BINDING-LIKE PROTEIN"/>
    <property type="match status" value="1"/>
</dbReference>
<dbReference type="PANTHER" id="PTHR48213">
    <property type="entry name" value="VID27-LIKE PROTEIN"/>
    <property type="match status" value="1"/>
</dbReference>
<evidence type="ECO:0000256" key="1">
    <source>
        <dbReference type="SAM" id="MobiDB-lite"/>
    </source>
</evidence>
<feature type="region of interest" description="Disordered" evidence="1">
    <location>
        <begin position="79"/>
        <end position="121"/>
    </location>
</feature>
<dbReference type="OrthoDB" id="1719291at2759"/>
<organism evidence="2 3">
    <name type="scientific">Hibiscus trionum</name>
    <name type="common">Flower of an hour</name>
    <dbReference type="NCBI Taxonomy" id="183268"/>
    <lineage>
        <taxon>Eukaryota</taxon>
        <taxon>Viridiplantae</taxon>
        <taxon>Streptophyta</taxon>
        <taxon>Embryophyta</taxon>
        <taxon>Tracheophyta</taxon>
        <taxon>Spermatophyta</taxon>
        <taxon>Magnoliopsida</taxon>
        <taxon>eudicotyledons</taxon>
        <taxon>Gunneridae</taxon>
        <taxon>Pentapetalae</taxon>
        <taxon>rosids</taxon>
        <taxon>malvids</taxon>
        <taxon>Malvales</taxon>
        <taxon>Malvaceae</taxon>
        <taxon>Malvoideae</taxon>
        <taxon>Hibiscus</taxon>
    </lineage>
</organism>
<proteinExistence type="predicted"/>
<dbReference type="EMBL" id="BSYR01000046">
    <property type="protein sequence ID" value="GMJ06906.1"/>
    <property type="molecule type" value="Genomic_DNA"/>
</dbReference>
<accession>A0A9W7J1S8</accession>
<keyword evidence="3" id="KW-1185">Reference proteome</keyword>
<evidence type="ECO:0000313" key="3">
    <source>
        <dbReference type="Proteomes" id="UP001165190"/>
    </source>
</evidence>
<dbReference type="Proteomes" id="UP001165190">
    <property type="component" value="Unassembled WGS sequence"/>
</dbReference>
<protein>
    <submittedName>
        <fullName evidence="2">Uncharacterized protein</fullName>
    </submittedName>
</protein>
<comment type="caution">
    <text evidence="2">The sequence shown here is derived from an EMBL/GenBank/DDBJ whole genome shotgun (WGS) entry which is preliminary data.</text>
</comment>